<accession>A0ABS8IIB7</accession>
<evidence type="ECO:0000313" key="3">
    <source>
        <dbReference type="EMBL" id="MCC5603939.1"/>
    </source>
</evidence>
<evidence type="ECO:0000313" key="4">
    <source>
        <dbReference type="Proteomes" id="UP001199525"/>
    </source>
</evidence>
<sequence length="61" mass="6823">MLIIALLFGLGGIIFIGWLFGFFPPPLPEPKYRSQDFKPDQLPAKSTKLTFHGKSSSLEKT</sequence>
<comment type="caution">
    <text evidence="3">The sequence shown here is derived from an EMBL/GenBank/DDBJ whole genome shotgun (WGS) entry which is preliminary data.</text>
</comment>
<reference evidence="3 4" key="1">
    <citation type="journal article" date="2021" name="Microorganisms">
        <title>Genome Evolution of Filamentous Cyanobacterium Nostoc Species: From Facultative Symbiosis to Free Living.</title>
        <authorList>
            <person name="Huo D."/>
            <person name="Li H."/>
            <person name="Cai F."/>
            <person name="Guo X."/>
            <person name="Qiao Z."/>
            <person name="Wang W."/>
            <person name="Yu G."/>
            <person name="Li R."/>
        </authorList>
    </citation>
    <scope>NUCLEOTIDE SEQUENCE [LARGE SCALE GENOMIC DNA]</scope>
    <source>
        <strain evidence="3 4">CHAB 5714</strain>
    </source>
</reference>
<evidence type="ECO:0000256" key="1">
    <source>
        <dbReference type="SAM" id="MobiDB-lite"/>
    </source>
</evidence>
<keyword evidence="4" id="KW-1185">Reference proteome</keyword>
<proteinExistence type="predicted"/>
<feature type="transmembrane region" description="Helical" evidence="2">
    <location>
        <begin position="6"/>
        <end position="23"/>
    </location>
</feature>
<feature type="compositionally biased region" description="Polar residues" evidence="1">
    <location>
        <begin position="47"/>
        <end position="61"/>
    </location>
</feature>
<name>A0ABS8IIB7_9NOSO</name>
<keyword evidence="2" id="KW-0812">Transmembrane</keyword>
<gene>
    <name evidence="3" type="ORF">LC586_33425</name>
</gene>
<keyword evidence="2" id="KW-1133">Transmembrane helix</keyword>
<evidence type="ECO:0000256" key="2">
    <source>
        <dbReference type="SAM" id="Phobius"/>
    </source>
</evidence>
<dbReference type="Proteomes" id="UP001199525">
    <property type="component" value="Unassembled WGS sequence"/>
</dbReference>
<dbReference type="RefSeq" id="WP_229489745.1">
    <property type="nucleotide sequence ID" value="NZ_JAIVFQ010000100.1"/>
</dbReference>
<organism evidence="3 4">
    <name type="scientific">Nostoc favosum CHAB5714</name>
    <dbReference type="NCBI Taxonomy" id="2780399"/>
    <lineage>
        <taxon>Bacteria</taxon>
        <taxon>Bacillati</taxon>
        <taxon>Cyanobacteriota</taxon>
        <taxon>Cyanophyceae</taxon>
        <taxon>Nostocales</taxon>
        <taxon>Nostocaceae</taxon>
        <taxon>Nostoc</taxon>
        <taxon>Nostoc favosum</taxon>
    </lineage>
</organism>
<keyword evidence="2" id="KW-0472">Membrane</keyword>
<dbReference type="EMBL" id="JAIVFQ010000100">
    <property type="protein sequence ID" value="MCC5603939.1"/>
    <property type="molecule type" value="Genomic_DNA"/>
</dbReference>
<feature type="region of interest" description="Disordered" evidence="1">
    <location>
        <begin position="33"/>
        <end position="61"/>
    </location>
</feature>
<protein>
    <submittedName>
        <fullName evidence="3">Uncharacterized protein</fullName>
    </submittedName>
</protein>